<evidence type="ECO:0000313" key="1">
    <source>
        <dbReference type="EMBL" id="KAF5894295.1"/>
    </source>
</evidence>
<reference evidence="1" key="1">
    <citation type="submission" date="2020-07" db="EMBL/GenBank/DDBJ databases">
        <title>Clarias magur genome sequencing, assembly and annotation.</title>
        <authorList>
            <person name="Kushwaha B."/>
            <person name="Kumar R."/>
            <person name="Das P."/>
            <person name="Joshi C.G."/>
            <person name="Kumar D."/>
            <person name="Nagpure N.S."/>
            <person name="Pandey M."/>
            <person name="Agarwal S."/>
            <person name="Srivastava S."/>
            <person name="Singh M."/>
            <person name="Sahoo L."/>
            <person name="Jayasankar P."/>
            <person name="Meher P.K."/>
            <person name="Koringa P.G."/>
            <person name="Iquebal M.A."/>
            <person name="Das S.P."/>
            <person name="Bit A."/>
            <person name="Patnaik S."/>
            <person name="Patel N."/>
            <person name="Shah T.M."/>
            <person name="Hinsu A."/>
            <person name="Jena J.K."/>
        </authorList>
    </citation>
    <scope>NUCLEOTIDE SEQUENCE</scope>
    <source>
        <strain evidence="1">CIFAMagur01</strain>
        <tissue evidence="1">Testis</tissue>
    </source>
</reference>
<evidence type="ECO:0000313" key="2">
    <source>
        <dbReference type="Proteomes" id="UP000727407"/>
    </source>
</evidence>
<name>A0A8J4TFB7_CLAMG</name>
<keyword evidence="2" id="KW-1185">Reference proteome</keyword>
<proteinExistence type="predicted"/>
<dbReference type="Gene3D" id="3.10.10.10">
    <property type="entry name" value="HIV Type 1 Reverse Transcriptase, subunit A, domain 1"/>
    <property type="match status" value="1"/>
</dbReference>
<feature type="non-terminal residue" evidence="1">
    <location>
        <position position="1"/>
    </location>
</feature>
<accession>A0A8J4TFB7</accession>
<protein>
    <submittedName>
        <fullName evidence="1">Transposon Ty3-I Gag-Pol polyprotein isoform X1</fullName>
    </submittedName>
</protein>
<sequence length="96" mass="10884">PLRLIRSSEQISPPHNIPKQAHSYCHAIEEEMSKMLNNGTIGDETSLKFSPIITVPQIIQNNLCNKFQHLNQVYEFDAQPLSQVDDFTDSSQAEES</sequence>
<dbReference type="Proteomes" id="UP000727407">
    <property type="component" value="Unassembled WGS sequence"/>
</dbReference>
<dbReference type="AlphaFoldDB" id="A0A8J4TFB7"/>
<gene>
    <name evidence="1" type="ORF">DAT39_016012</name>
</gene>
<organism evidence="1 2">
    <name type="scientific">Clarias magur</name>
    <name type="common">Asian catfish</name>
    <name type="synonym">Macropteronotus magur</name>
    <dbReference type="NCBI Taxonomy" id="1594786"/>
    <lineage>
        <taxon>Eukaryota</taxon>
        <taxon>Metazoa</taxon>
        <taxon>Chordata</taxon>
        <taxon>Craniata</taxon>
        <taxon>Vertebrata</taxon>
        <taxon>Euteleostomi</taxon>
        <taxon>Actinopterygii</taxon>
        <taxon>Neopterygii</taxon>
        <taxon>Teleostei</taxon>
        <taxon>Ostariophysi</taxon>
        <taxon>Siluriformes</taxon>
        <taxon>Clariidae</taxon>
        <taxon>Clarias</taxon>
    </lineage>
</organism>
<comment type="caution">
    <text evidence="1">The sequence shown here is derived from an EMBL/GenBank/DDBJ whole genome shotgun (WGS) entry which is preliminary data.</text>
</comment>
<dbReference type="EMBL" id="QNUK01000381">
    <property type="protein sequence ID" value="KAF5894295.1"/>
    <property type="molecule type" value="Genomic_DNA"/>
</dbReference>